<dbReference type="Proteomes" id="UP000481583">
    <property type="component" value="Unassembled WGS sequence"/>
</dbReference>
<feature type="region of interest" description="Disordered" evidence="7">
    <location>
        <begin position="67"/>
        <end position="94"/>
    </location>
</feature>
<dbReference type="Gene3D" id="1.20.144.10">
    <property type="entry name" value="Phosphatidic acid phosphatase type 2/haloperoxidase"/>
    <property type="match status" value="1"/>
</dbReference>
<name>A0A6G4TZS1_9ACTN</name>
<evidence type="ECO:0000256" key="6">
    <source>
        <dbReference type="ARBA" id="ARBA00023136"/>
    </source>
</evidence>
<keyword evidence="6 8" id="KW-0472">Membrane</keyword>
<dbReference type="AlphaFoldDB" id="A0A6G4TZS1"/>
<dbReference type="SUPFAM" id="SSF48317">
    <property type="entry name" value="Acid phosphatase/Vanadium-dependent haloperoxidase"/>
    <property type="match status" value="1"/>
</dbReference>
<keyword evidence="5 8" id="KW-1133">Transmembrane helix</keyword>
<evidence type="ECO:0000256" key="7">
    <source>
        <dbReference type="SAM" id="MobiDB-lite"/>
    </source>
</evidence>
<comment type="subcellular location">
    <subcellularLocation>
        <location evidence="1">Cell membrane</location>
        <topology evidence="1">Multi-pass membrane protein</topology>
    </subcellularLocation>
</comment>
<keyword evidence="2" id="KW-1003">Cell membrane</keyword>
<dbReference type="EMBL" id="JAAKZV010000049">
    <property type="protein sequence ID" value="NGN65010.1"/>
    <property type="molecule type" value="Genomic_DNA"/>
</dbReference>
<evidence type="ECO:0000256" key="3">
    <source>
        <dbReference type="ARBA" id="ARBA00022692"/>
    </source>
</evidence>
<gene>
    <name evidence="10" type="ORF">G5C51_14035</name>
</gene>
<accession>A0A6G4TZS1</accession>
<dbReference type="GO" id="GO:0005886">
    <property type="term" value="C:plasma membrane"/>
    <property type="evidence" value="ECO:0007669"/>
    <property type="project" value="UniProtKB-SubCell"/>
</dbReference>
<dbReference type="SMART" id="SM00014">
    <property type="entry name" value="acidPPc"/>
    <property type="match status" value="1"/>
</dbReference>
<reference evidence="10 11" key="1">
    <citation type="submission" date="2020-02" db="EMBL/GenBank/DDBJ databases">
        <title>Whole-genome analyses of novel actinobacteria.</title>
        <authorList>
            <person name="Sahin N."/>
        </authorList>
    </citation>
    <scope>NUCLEOTIDE SEQUENCE [LARGE SCALE GENOMIC DNA]</scope>
    <source>
        <strain evidence="10 11">A7024</strain>
    </source>
</reference>
<organism evidence="10 11">
    <name type="scientific">Streptomyces coryli</name>
    <dbReference type="NCBI Taxonomy" id="1128680"/>
    <lineage>
        <taxon>Bacteria</taxon>
        <taxon>Bacillati</taxon>
        <taxon>Actinomycetota</taxon>
        <taxon>Actinomycetes</taxon>
        <taxon>Kitasatosporales</taxon>
        <taxon>Streptomycetaceae</taxon>
        <taxon>Streptomyces</taxon>
    </lineage>
</organism>
<evidence type="ECO:0000256" key="2">
    <source>
        <dbReference type="ARBA" id="ARBA00022475"/>
    </source>
</evidence>
<protein>
    <submittedName>
        <fullName evidence="10">Phosphatase PAP2 family protein</fullName>
    </submittedName>
</protein>
<evidence type="ECO:0000259" key="9">
    <source>
        <dbReference type="SMART" id="SM00014"/>
    </source>
</evidence>
<evidence type="ECO:0000313" key="10">
    <source>
        <dbReference type="EMBL" id="NGN65010.1"/>
    </source>
</evidence>
<evidence type="ECO:0000313" key="11">
    <source>
        <dbReference type="Proteomes" id="UP000481583"/>
    </source>
</evidence>
<dbReference type="CDD" id="cd01610">
    <property type="entry name" value="PAP2_like"/>
    <property type="match status" value="1"/>
</dbReference>
<feature type="compositionally biased region" description="Basic and acidic residues" evidence="7">
    <location>
        <begin position="76"/>
        <end position="89"/>
    </location>
</feature>
<keyword evidence="11" id="KW-1185">Reference proteome</keyword>
<feature type="transmembrane region" description="Helical" evidence="8">
    <location>
        <begin position="141"/>
        <end position="159"/>
    </location>
</feature>
<feature type="domain" description="Phosphatidic acid phosphatase type 2/haloperoxidase" evidence="9">
    <location>
        <begin position="50"/>
        <end position="156"/>
    </location>
</feature>
<dbReference type="InterPro" id="IPR000326">
    <property type="entry name" value="PAP2/HPO"/>
</dbReference>
<dbReference type="RefSeq" id="WP_165237023.1">
    <property type="nucleotide sequence ID" value="NZ_JAAKZV010000049.1"/>
</dbReference>
<evidence type="ECO:0000256" key="8">
    <source>
        <dbReference type="SAM" id="Phobius"/>
    </source>
</evidence>
<dbReference type="PANTHER" id="PTHR14969:SF62">
    <property type="entry name" value="DECAPRENYLPHOSPHORYL-5-PHOSPHORIBOSE PHOSPHATASE RV3807C-RELATED"/>
    <property type="match status" value="1"/>
</dbReference>
<dbReference type="Pfam" id="PF01569">
    <property type="entry name" value="PAP2"/>
    <property type="match status" value="1"/>
</dbReference>
<evidence type="ECO:0000256" key="5">
    <source>
        <dbReference type="ARBA" id="ARBA00022989"/>
    </source>
</evidence>
<evidence type="ECO:0000256" key="4">
    <source>
        <dbReference type="ARBA" id="ARBA00022801"/>
    </source>
</evidence>
<keyword evidence="3 8" id="KW-0812">Transmembrane</keyword>
<keyword evidence="4" id="KW-0378">Hydrolase</keyword>
<evidence type="ECO:0000256" key="1">
    <source>
        <dbReference type="ARBA" id="ARBA00004651"/>
    </source>
</evidence>
<dbReference type="GO" id="GO:0016787">
    <property type="term" value="F:hydrolase activity"/>
    <property type="evidence" value="ECO:0007669"/>
    <property type="project" value="UniProtKB-KW"/>
</dbReference>
<proteinExistence type="predicted"/>
<dbReference type="PANTHER" id="PTHR14969">
    <property type="entry name" value="SPHINGOSINE-1-PHOSPHATE PHOSPHOHYDROLASE"/>
    <property type="match status" value="1"/>
</dbReference>
<dbReference type="InterPro" id="IPR036938">
    <property type="entry name" value="PAP2/HPO_sf"/>
</dbReference>
<sequence>MTRRIAAWESLWARRALPAAEAAVEWSRLWFVVAASMSVWGGRRGRTAAAAGLTSLGVAQLATNTVGKKLTSRSRPPKEWNRGGGDRPDSSSFPSGHTAAAVAFTAGVAPTWPKAAAACAVPAGMAALARVHSGAHYPTDVAAGVAVGLSAAVLVRIGARRMKRQVRRDEQH</sequence>
<comment type="caution">
    <text evidence="10">The sequence shown here is derived from an EMBL/GenBank/DDBJ whole genome shotgun (WGS) entry which is preliminary data.</text>
</comment>